<dbReference type="STRING" id="407022.SAMN05661044_04991"/>
<dbReference type="EMBL" id="FOAF01000011">
    <property type="protein sequence ID" value="SEM37147.1"/>
    <property type="molecule type" value="Genomic_DNA"/>
</dbReference>
<reference evidence="2" key="1">
    <citation type="submission" date="2016-10" db="EMBL/GenBank/DDBJ databases">
        <authorList>
            <person name="Varghese N."/>
            <person name="Submissions S."/>
        </authorList>
    </citation>
    <scope>NUCLEOTIDE SEQUENCE [LARGE SCALE GENOMIC DNA]</scope>
    <source>
        <strain evidence="2">DSM 18733</strain>
    </source>
</reference>
<evidence type="ECO:0000313" key="2">
    <source>
        <dbReference type="Proteomes" id="UP000199421"/>
    </source>
</evidence>
<evidence type="ECO:0000313" key="1">
    <source>
        <dbReference type="EMBL" id="SEM37147.1"/>
    </source>
</evidence>
<accession>A0A1H7XVK6</accession>
<organism evidence="1 2">
    <name type="scientific">Olivibacter domesticus</name>
    <name type="common">Pseudosphingobacterium domesticum</name>
    <dbReference type="NCBI Taxonomy" id="407022"/>
    <lineage>
        <taxon>Bacteria</taxon>
        <taxon>Pseudomonadati</taxon>
        <taxon>Bacteroidota</taxon>
        <taxon>Sphingobacteriia</taxon>
        <taxon>Sphingobacteriales</taxon>
        <taxon>Sphingobacteriaceae</taxon>
        <taxon>Olivibacter</taxon>
    </lineage>
</organism>
<dbReference type="Proteomes" id="UP000199421">
    <property type="component" value="Unassembled WGS sequence"/>
</dbReference>
<dbReference type="AlphaFoldDB" id="A0A1H7XVK6"/>
<name>A0A1H7XVK6_OLID1</name>
<sequence>MLNVNALTITKIRKHTEILMVSLLNDLSSYVVNLLNLFNC</sequence>
<proteinExistence type="predicted"/>
<gene>
    <name evidence="1" type="ORF">SAMN05661044_04991</name>
</gene>
<protein>
    <submittedName>
        <fullName evidence="1">Uncharacterized protein</fullName>
    </submittedName>
</protein>
<keyword evidence="2" id="KW-1185">Reference proteome</keyword>